<accession>A0A1T4WPD9</accession>
<dbReference type="PANTHER" id="PTHR43005">
    <property type="entry name" value="BLR7065 PROTEIN"/>
    <property type="match status" value="1"/>
</dbReference>
<feature type="transmembrane region" description="Helical" evidence="7">
    <location>
        <begin position="98"/>
        <end position="121"/>
    </location>
</feature>
<dbReference type="EMBL" id="FUYG01000001">
    <property type="protein sequence ID" value="SKA79220.1"/>
    <property type="molecule type" value="Genomic_DNA"/>
</dbReference>
<keyword evidence="4 7" id="KW-0812">Transmembrane</keyword>
<dbReference type="InterPro" id="IPR000515">
    <property type="entry name" value="MetI-like"/>
</dbReference>
<reference evidence="10" key="1">
    <citation type="submission" date="2017-02" db="EMBL/GenBank/DDBJ databases">
        <authorList>
            <person name="Varghese N."/>
            <person name="Submissions S."/>
        </authorList>
    </citation>
    <scope>NUCLEOTIDE SEQUENCE [LARGE SCALE GENOMIC DNA]</scope>
    <source>
        <strain evidence="10">VKM Ac-2052</strain>
    </source>
</reference>
<proteinExistence type="inferred from homology"/>
<feature type="transmembrane region" description="Helical" evidence="7">
    <location>
        <begin position="225"/>
        <end position="258"/>
    </location>
</feature>
<keyword evidence="5 7" id="KW-1133">Transmembrane helix</keyword>
<dbReference type="PANTHER" id="PTHR43005:SF1">
    <property type="entry name" value="SPERMIDINE_PUTRESCINE TRANSPORT SYSTEM PERMEASE PROTEIN"/>
    <property type="match status" value="1"/>
</dbReference>
<dbReference type="Proteomes" id="UP000189735">
    <property type="component" value="Unassembled WGS sequence"/>
</dbReference>
<dbReference type="PROSITE" id="PS50928">
    <property type="entry name" value="ABC_TM1"/>
    <property type="match status" value="1"/>
</dbReference>
<evidence type="ECO:0000256" key="2">
    <source>
        <dbReference type="ARBA" id="ARBA00022448"/>
    </source>
</evidence>
<evidence type="ECO:0000256" key="1">
    <source>
        <dbReference type="ARBA" id="ARBA00004651"/>
    </source>
</evidence>
<keyword evidence="3" id="KW-1003">Cell membrane</keyword>
<evidence type="ECO:0000313" key="9">
    <source>
        <dbReference type="EMBL" id="SKA79220.1"/>
    </source>
</evidence>
<comment type="subcellular location">
    <subcellularLocation>
        <location evidence="1 7">Cell membrane</location>
        <topology evidence="1 7">Multi-pass membrane protein</topology>
    </subcellularLocation>
</comment>
<evidence type="ECO:0000256" key="3">
    <source>
        <dbReference type="ARBA" id="ARBA00022475"/>
    </source>
</evidence>
<dbReference type="Pfam" id="PF00528">
    <property type="entry name" value="BPD_transp_1"/>
    <property type="match status" value="1"/>
</dbReference>
<feature type="transmembrane region" description="Helical" evidence="7">
    <location>
        <begin position="133"/>
        <end position="157"/>
    </location>
</feature>
<dbReference type="RefSeq" id="WP_078712903.1">
    <property type="nucleotide sequence ID" value="NZ_FUYG01000001.1"/>
</dbReference>
<organism evidence="9 10">
    <name type="scientific">Agreia bicolorata</name>
    <dbReference type="NCBI Taxonomy" id="110935"/>
    <lineage>
        <taxon>Bacteria</taxon>
        <taxon>Bacillati</taxon>
        <taxon>Actinomycetota</taxon>
        <taxon>Actinomycetes</taxon>
        <taxon>Micrococcales</taxon>
        <taxon>Microbacteriaceae</taxon>
        <taxon>Agreia</taxon>
    </lineage>
</organism>
<evidence type="ECO:0000256" key="6">
    <source>
        <dbReference type="ARBA" id="ARBA00023136"/>
    </source>
</evidence>
<evidence type="ECO:0000256" key="4">
    <source>
        <dbReference type="ARBA" id="ARBA00022692"/>
    </source>
</evidence>
<sequence length="316" mass="33208">MTDIRSGRRAPVGARRRVSPEARRSGIGLAMALPPVVLLALFVGIPVVLAIGFSLGHTGGLNSTIASIGLNTREATSWWGTAQAYVDVFTDPRFTRDLGVTIGVTVVSTAIVLALALGIALNLRLRGGRLATVFAGLAVVPLFIPVVIASWAILTFYSGDGFVRTVFALFGLTGPTWGYTTVAVVIGSVWTSLPFATLMATSGVQSIPDAMIEAARDAGASSFAIITRILVPLSAIPLVIAATFTAIGVLGSFTVPYFTGPNAPSMLGVDISKYFQAFNHPQQAIVMAVVVFVLASGIAFFYVWANFRSAKKEGRV</sequence>
<dbReference type="SUPFAM" id="SSF161098">
    <property type="entry name" value="MetI-like"/>
    <property type="match status" value="1"/>
</dbReference>
<gene>
    <name evidence="9" type="ORF">SAMN06295879_0011</name>
</gene>
<dbReference type="GO" id="GO:0055085">
    <property type="term" value="P:transmembrane transport"/>
    <property type="evidence" value="ECO:0007669"/>
    <property type="project" value="InterPro"/>
</dbReference>
<dbReference type="InterPro" id="IPR035906">
    <property type="entry name" value="MetI-like_sf"/>
</dbReference>
<feature type="domain" description="ABC transmembrane type-1" evidence="8">
    <location>
        <begin position="98"/>
        <end position="302"/>
    </location>
</feature>
<keyword evidence="2 7" id="KW-0813">Transport</keyword>
<keyword evidence="6 7" id="KW-0472">Membrane</keyword>
<name>A0A1T4WPD9_9MICO</name>
<evidence type="ECO:0000256" key="7">
    <source>
        <dbReference type="RuleBase" id="RU363032"/>
    </source>
</evidence>
<evidence type="ECO:0000259" key="8">
    <source>
        <dbReference type="PROSITE" id="PS50928"/>
    </source>
</evidence>
<dbReference type="CDD" id="cd06261">
    <property type="entry name" value="TM_PBP2"/>
    <property type="match status" value="1"/>
</dbReference>
<evidence type="ECO:0000313" key="10">
    <source>
        <dbReference type="Proteomes" id="UP000189735"/>
    </source>
</evidence>
<dbReference type="GO" id="GO:0005886">
    <property type="term" value="C:plasma membrane"/>
    <property type="evidence" value="ECO:0007669"/>
    <property type="project" value="UniProtKB-SubCell"/>
</dbReference>
<feature type="transmembrane region" description="Helical" evidence="7">
    <location>
        <begin position="284"/>
        <end position="305"/>
    </location>
</feature>
<dbReference type="Gene3D" id="1.10.3720.10">
    <property type="entry name" value="MetI-like"/>
    <property type="match status" value="1"/>
</dbReference>
<feature type="transmembrane region" description="Helical" evidence="7">
    <location>
        <begin position="26"/>
        <end position="53"/>
    </location>
</feature>
<dbReference type="AlphaFoldDB" id="A0A1T4WPD9"/>
<comment type="similarity">
    <text evidence="7">Belongs to the binding-protein-dependent transport system permease family.</text>
</comment>
<protein>
    <submittedName>
        <fullName evidence="9">Carbohydrate ABC transporter membrane protein 1, CUT1 family</fullName>
    </submittedName>
</protein>
<evidence type="ECO:0000256" key="5">
    <source>
        <dbReference type="ARBA" id="ARBA00022989"/>
    </source>
</evidence>